<dbReference type="PROSITE" id="PS51257">
    <property type="entry name" value="PROKAR_LIPOPROTEIN"/>
    <property type="match status" value="1"/>
</dbReference>
<evidence type="ECO:0000313" key="3">
    <source>
        <dbReference type="Proteomes" id="UP001602013"/>
    </source>
</evidence>
<gene>
    <name evidence="2" type="ORF">ACFYXI_28355</name>
</gene>
<comment type="caution">
    <text evidence="2">The sequence shown here is derived from an EMBL/GenBank/DDBJ whole genome shotgun (WGS) entry which is preliminary data.</text>
</comment>
<dbReference type="EMBL" id="JBIASD010000022">
    <property type="protein sequence ID" value="MFF3669509.1"/>
    <property type="molecule type" value="Genomic_DNA"/>
</dbReference>
<feature type="chain" id="PRO_5047031312" description="Lipoprotein" evidence="1">
    <location>
        <begin position="24"/>
        <end position="106"/>
    </location>
</feature>
<evidence type="ECO:0000313" key="2">
    <source>
        <dbReference type="EMBL" id="MFF3669509.1"/>
    </source>
</evidence>
<sequence length="106" mass="10469">MTDVLRSSVLGLAAMTLALGLSACGGDGGGGGIDKAALVAKIKASDPDLKDVPEKTLACLADAVIKYGDQGSVQGYLDGSVASVDDIKGLGTENKEAEAAGAKCVE</sequence>
<evidence type="ECO:0008006" key="4">
    <source>
        <dbReference type="Google" id="ProtNLM"/>
    </source>
</evidence>
<accession>A0ABW6SZZ9</accession>
<organism evidence="2 3">
    <name type="scientific">Microtetraspora malaysiensis</name>
    <dbReference type="NCBI Taxonomy" id="161358"/>
    <lineage>
        <taxon>Bacteria</taxon>
        <taxon>Bacillati</taxon>
        <taxon>Actinomycetota</taxon>
        <taxon>Actinomycetes</taxon>
        <taxon>Streptosporangiales</taxon>
        <taxon>Streptosporangiaceae</taxon>
        <taxon>Microtetraspora</taxon>
    </lineage>
</organism>
<protein>
    <recommendedName>
        <fullName evidence="4">Lipoprotein</fullName>
    </recommendedName>
</protein>
<feature type="signal peptide" evidence="1">
    <location>
        <begin position="1"/>
        <end position="23"/>
    </location>
</feature>
<reference evidence="2 3" key="1">
    <citation type="submission" date="2024-10" db="EMBL/GenBank/DDBJ databases">
        <title>The Natural Products Discovery Center: Release of the First 8490 Sequenced Strains for Exploring Actinobacteria Biosynthetic Diversity.</title>
        <authorList>
            <person name="Kalkreuter E."/>
            <person name="Kautsar S.A."/>
            <person name="Yang D."/>
            <person name="Bader C.D."/>
            <person name="Teijaro C.N."/>
            <person name="Fluegel L."/>
            <person name="Davis C.M."/>
            <person name="Simpson J.R."/>
            <person name="Lauterbach L."/>
            <person name="Steele A.D."/>
            <person name="Gui C."/>
            <person name="Meng S."/>
            <person name="Li G."/>
            <person name="Viehrig K."/>
            <person name="Ye F."/>
            <person name="Su P."/>
            <person name="Kiefer A.F."/>
            <person name="Nichols A."/>
            <person name="Cepeda A.J."/>
            <person name="Yan W."/>
            <person name="Fan B."/>
            <person name="Jiang Y."/>
            <person name="Adhikari A."/>
            <person name="Zheng C.-J."/>
            <person name="Schuster L."/>
            <person name="Cowan T.M."/>
            <person name="Smanski M.J."/>
            <person name="Chevrette M.G."/>
            <person name="De Carvalho L.P.S."/>
            <person name="Shen B."/>
        </authorList>
    </citation>
    <scope>NUCLEOTIDE SEQUENCE [LARGE SCALE GENOMIC DNA]</scope>
    <source>
        <strain evidence="2 3">NPDC002173</strain>
    </source>
</reference>
<dbReference type="Proteomes" id="UP001602013">
    <property type="component" value="Unassembled WGS sequence"/>
</dbReference>
<keyword evidence="1" id="KW-0732">Signal</keyword>
<dbReference type="RefSeq" id="WP_387415659.1">
    <property type="nucleotide sequence ID" value="NZ_JBIASD010000022.1"/>
</dbReference>
<evidence type="ECO:0000256" key="1">
    <source>
        <dbReference type="SAM" id="SignalP"/>
    </source>
</evidence>
<name>A0ABW6SZZ9_9ACTN</name>
<keyword evidence="3" id="KW-1185">Reference proteome</keyword>
<proteinExistence type="predicted"/>